<evidence type="ECO:0000256" key="3">
    <source>
        <dbReference type="ARBA" id="ARBA00038471"/>
    </source>
</evidence>
<dbReference type="SMART" id="SM00856">
    <property type="entry name" value="PMEI"/>
    <property type="match status" value="1"/>
</dbReference>
<name>A0AAD8SU77_LOLMU</name>
<evidence type="ECO:0000313" key="6">
    <source>
        <dbReference type="Proteomes" id="UP001231189"/>
    </source>
</evidence>
<dbReference type="InterPro" id="IPR006501">
    <property type="entry name" value="Pectinesterase_inhib_dom"/>
</dbReference>
<dbReference type="NCBIfam" id="TIGR01614">
    <property type="entry name" value="PME_inhib"/>
    <property type="match status" value="1"/>
</dbReference>
<dbReference type="Pfam" id="PF04043">
    <property type="entry name" value="PMEI"/>
    <property type="match status" value="1"/>
</dbReference>
<sequence length="214" mass="22628">MASRRTRGSNLTSTPHINRLEGSKANNAMASSYAAIGAVLPLFLLAVDAALAPGAAPLSTGLLSIEDACKQTAELYDLCIATLSPDRSSLTADATGLTRAAILAVQKNASETATYLSSIDEDDNFNKTAQLQQCLEDCGERYEAAVEQLTDAAMALDMGAFNESQALVSAGQAEVKLCQRGCQAVPEHRDILMARNTEVDHLCIIALAIAKLIR</sequence>
<gene>
    <name evidence="5" type="ORF">QYE76_052702</name>
</gene>
<organism evidence="5 6">
    <name type="scientific">Lolium multiflorum</name>
    <name type="common">Italian ryegrass</name>
    <name type="synonym">Lolium perenne subsp. multiflorum</name>
    <dbReference type="NCBI Taxonomy" id="4521"/>
    <lineage>
        <taxon>Eukaryota</taxon>
        <taxon>Viridiplantae</taxon>
        <taxon>Streptophyta</taxon>
        <taxon>Embryophyta</taxon>
        <taxon>Tracheophyta</taxon>
        <taxon>Spermatophyta</taxon>
        <taxon>Magnoliopsida</taxon>
        <taxon>Liliopsida</taxon>
        <taxon>Poales</taxon>
        <taxon>Poaceae</taxon>
        <taxon>BOP clade</taxon>
        <taxon>Pooideae</taxon>
        <taxon>Poodae</taxon>
        <taxon>Poeae</taxon>
        <taxon>Poeae Chloroplast Group 2 (Poeae type)</taxon>
        <taxon>Loliodinae</taxon>
        <taxon>Loliinae</taxon>
        <taxon>Lolium</taxon>
    </lineage>
</organism>
<dbReference type="InterPro" id="IPR035513">
    <property type="entry name" value="Invertase/methylesterase_inhib"/>
</dbReference>
<feature type="domain" description="Pectinesterase inhibitor" evidence="4">
    <location>
        <begin position="60"/>
        <end position="209"/>
    </location>
</feature>
<keyword evidence="1" id="KW-0732">Signal</keyword>
<protein>
    <recommendedName>
        <fullName evidence="4">Pectinesterase inhibitor domain-containing protein</fullName>
    </recommendedName>
</protein>
<dbReference type="PANTHER" id="PTHR35357:SF8">
    <property type="entry name" value="OS01G0111000 PROTEIN"/>
    <property type="match status" value="1"/>
</dbReference>
<dbReference type="AlphaFoldDB" id="A0AAD8SU77"/>
<keyword evidence="2" id="KW-1015">Disulfide bond</keyword>
<comment type="caution">
    <text evidence="5">The sequence shown here is derived from an EMBL/GenBank/DDBJ whole genome shotgun (WGS) entry which is preliminary data.</text>
</comment>
<dbReference type="FunFam" id="1.20.140.40:FF:000007">
    <property type="entry name" value="Pectinesterase inhibitor"/>
    <property type="match status" value="1"/>
</dbReference>
<evidence type="ECO:0000313" key="5">
    <source>
        <dbReference type="EMBL" id="KAK1664543.1"/>
    </source>
</evidence>
<proteinExistence type="inferred from homology"/>
<evidence type="ECO:0000259" key="4">
    <source>
        <dbReference type="SMART" id="SM00856"/>
    </source>
</evidence>
<reference evidence="5" key="1">
    <citation type="submission" date="2023-07" db="EMBL/GenBank/DDBJ databases">
        <title>A chromosome-level genome assembly of Lolium multiflorum.</title>
        <authorList>
            <person name="Chen Y."/>
            <person name="Copetti D."/>
            <person name="Kolliker R."/>
            <person name="Studer B."/>
        </authorList>
    </citation>
    <scope>NUCLEOTIDE SEQUENCE</scope>
    <source>
        <strain evidence="5">02402/16</strain>
        <tissue evidence="5">Leaf</tissue>
    </source>
</reference>
<keyword evidence="6" id="KW-1185">Reference proteome</keyword>
<dbReference type="Gene3D" id="1.20.140.40">
    <property type="entry name" value="Invertase/pectin methylesterase inhibitor family protein"/>
    <property type="match status" value="1"/>
</dbReference>
<comment type="similarity">
    <text evidence="3">Belongs to the PMEI family.</text>
</comment>
<evidence type="ECO:0000256" key="1">
    <source>
        <dbReference type="ARBA" id="ARBA00022729"/>
    </source>
</evidence>
<evidence type="ECO:0000256" key="2">
    <source>
        <dbReference type="ARBA" id="ARBA00023157"/>
    </source>
</evidence>
<dbReference type="SUPFAM" id="SSF101148">
    <property type="entry name" value="Plant invertase/pectin methylesterase inhibitor"/>
    <property type="match status" value="1"/>
</dbReference>
<dbReference type="GO" id="GO:0004857">
    <property type="term" value="F:enzyme inhibitor activity"/>
    <property type="evidence" value="ECO:0007669"/>
    <property type="project" value="InterPro"/>
</dbReference>
<dbReference type="PANTHER" id="PTHR35357">
    <property type="entry name" value="OS02G0537100 PROTEIN"/>
    <property type="match status" value="1"/>
</dbReference>
<accession>A0AAD8SU77</accession>
<dbReference type="EMBL" id="JAUUTY010000003">
    <property type="protein sequence ID" value="KAK1664543.1"/>
    <property type="molecule type" value="Genomic_DNA"/>
</dbReference>
<dbReference type="Proteomes" id="UP001231189">
    <property type="component" value="Unassembled WGS sequence"/>
</dbReference>